<organism evidence="6 7">
    <name type="scientific">Arsenicibacter rosenii</name>
    <dbReference type="NCBI Taxonomy" id="1750698"/>
    <lineage>
        <taxon>Bacteria</taxon>
        <taxon>Pseudomonadati</taxon>
        <taxon>Bacteroidota</taxon>
        <taxon>Cytophagia</taxon>
        <taxon>Cytophagales</taxon>
        <taxon>Spirosomataceae</taxon>
        <taxon>Arsenicibacter</taxon>
    </lineage>
</organism>
<dbReference type="Pfam" id="PF17210">
    <property type="entry name" value="SdrD_B"/>
    <property type="match status" value="2"/>
</dbReference>
<keyword evidence="3" id="KW-0732">Signal</keyword>
<dbReference type="SUPFAM" id="SSF117074">
    <property type="entry name" value="Hypothetical protein PA1324"/>
    <property type="match status" value="2"/>
</dbReference>
<dbReference type="InterPro" id="IPR013783">
    <property type="entry name" value="Ig-like_fold"/>
</dbReference>
<dbReference type="InterPro" id="IPR033764">
    <property type="entry name" value="Sdr_B"/>
</dbReference>
<dbReference type="NCBIfam" id="TIGR01451">
    <property type="entry name" value="B_ant_repeat"/>
    <property type="match status" value="1"/>
</dbReference>
<evidence type="ECO:0000259" key="4">
    <source>
        <dbReference type="Pfam" id="PF01345"/>
    </source>
</evidence>
<evidence type="ECO:0000259" key="5">
    <source>
        <dbReference type="Pfam" id="PF17210"/>
    </source>
</evidence>
<accession>A0A1S2VAG9</accession>
<dbReference type="InterPro" id="IPR001434">
    <property type="entry name" value="OmcB-like_DUF11"/>
</dbReference>
<feature type="domain" description="SD-repeat containing protein B" evidence="5">
    <location>
        <begin position="777"/>
        <end position="872"/>
    </location>
</feature>
<dbReference type="Proteomes" id="UP000181790">
    <property type="component" value="Unassembled WGS sequence"/>
</dbReference>
<feature type="domain" description="SD-repeat containing protein B" evidence="5">
    <location>
        <begin position="184"/>
        <end position="264"/>
    </location>
</feature>
<keyword evidence="2" id="KW-0964">Secreted</keyword>
<evidence type="ECO:0000256" key="2">
    <source>
        <dbReference type="ARBA" id="ARBA00022525"/>
    </source>
</evidence>
<reference evidence="6 7" key="1">
    <citation type="submission" date="2016-10" db="EMBL/GenBank/DDBJ databases">
        <title>Arsenicibacter rosenii gen. nov., sp. nov., an efficient arsenic-methylating bacterium isolated from an arsenic-contaminated paddy soil.</title>
        <authorList>
            <person name="Huang K."/>
        </authorList>
    </citation>
    <scope>NUCLEOTIDE SEQUENCE [LARGE SCALE GENOMIC DNA]</scope>
    <source>
        <strain evidence="6 7">SM-1</strain>
    </source>
</reference>
<sequence length="1715" mass="177435">MPPFTRGIFFALYKRITGTFGIENFWNIMGPFYTPFIRGGTLCIALLFFATITVFGQCAIAIKKVTVSGCYSVTGSSKATVSVEVSWTSAPVNSYIVVTTGAQSRTITPDAITVNYGNNGTSTPAGSQTIVSPQVVAFEINANGPSSTTVSARFLNTTSCTTPVTASYTVPASCNPLVCQTGGLGGVVFNDYDSDGVLDAGETNGVAGVTIKAYACDNTLYQATTDAFGKWSIGGAVVYPVRVEFTNIPPAFLNTSTVYGAGSKTTVQFVDAASCNVNLGVNDPIDYCQDNPLIITPCYVSGDPLVAGSAASGDVLVGFPYNSSGSGGTKTFMIPASTLGSTWAQVYSKYTKRLFSAATIKRHSGLGPGGLDAIYITNLTNPSSPQSLSYIKVGNLGVNVGAFISNSARGLVGDKTQPSNDPQSFTAIGKIGIGGMSMSSDGETLYFLNLSNNSLYALDLSVYNITLNTGSITLKGGPYAVPGLGCTNGQQRSWAVKYNKGKVYVGTICDGSAGTRSDMRAGVFAFDPATNTFSAQPVFDFPLTYPKGFPDGGNRNVTGWYPWTDSFSNLFITADYNPLFNVTRPTPILSDIEFDIDGSLVLAFNDRTGLQTGYRNYSTSGTSILYNGHIGGDILRAFYRNGTFVLENAAKAGPATGYANKNNQGPGFGEFYNDDSGVDLGDGLYHSEIGFGSLALRPGSGEVVTGVMDPTGVNTDYSFTPFSGGVRRMNNISGLVNDAYVVYQTATSNADPAPGTFGKAAGLGDMELTCNLVQHLQIGNRVWVDTDKDGIQDACEKGLPNVRVALYRGTTLVASTTTNAAGEYYFSYTLVQPNTAYQLVFGTGNQFSGSTLTVDNGKYELSAVNSTSATANDLNDSDAQIGTVAGITAPVVSLTTGSLGEVNHTFDVGFVCLTSTYTLSVTPSTCNATTALSNASIRLATITNGDKVALYPASQTTPPAYTATTNTAVVSGAVAFTGLSNPAATTGTAYNIIIFNGPCCSTVISVTLPQTTCTCALALTATPEQCDPVTNLYTVTGTVNLTNTPAGSLTVTDGTVRSVVSVTAGQASVAFSLTGLNSGSGTHTVSVLSSATICGSASRTYAAPASCTVPATVSVLSKTVCAGAATSLTATGCQGTLLWTGPGAFTSNSAVISVTTNAALTTTSVLSYTARCTTVTNTTTAIGTVTVVPIPSLTLTASSLTVTQGSNVTLTAAGCENGSFIWNVPGNTGRIAVVEATTISNTYSVTCITQPNCITTASVTVGGAPINLMIFTDNGIICAGQSVTLSAIGCDARLQWSTGATTTQVVVRPTVSTEYSVTCTNGSIVEVATGTVMVYPIPALTLTASSVIPVEGTSVTLTGTGCDSGTVVWSTGQAKTSIVVSPTVNTVYTATCTTGPQCQVSATISLLVQLLPELALEKYVNKTKAAVGEVISYTVVLSNTGRGTATNVIVRDSLSSGLAVVPGSVSVSQGVYQQGTPVSLWTLISLPPNTTVTLTFSASATSEGVVYNTATIPGDTNTVCTSIPIRVCQDSGYAIQVSAPAGYSRYQWLRRVGTAPETVVYDGILNSYTATAPGEYRVVVDDQPGKCPTLSCCPLIIEEDSIPAFSLVAKSPTCVANQPQANGSLTITGLGSATVAAAYRYAITEGTSFTATNPATLPVPSDGTLLSGLSQTKTYIVRVYNSLGCFREQTITISANCECPEAICVPVVIRRSRVR</sequence>
<name>A0A1S2VAG9_9BACT</name>
<dbReference type="GO" id="GO:0005576">
    <property type="term" value="C:extracellular region"/>
    <property type="evidence" value="ECO:0007669"/>
    <property type="project" value="UniProtKB-SubCell"/>
</dbReference>
<dbReference type="EMBL" id="MORL01000039">
    <property type="protein sequence ID" value="OIN55724.1"/>
    <property type="molecule type" value="Genomic_DNA"/>
</dbReference>
<feature type="domain" description="DUF11" evidence="4">
    <location>
        <begin position="1414"/>
        <end position="1516"/>
    </location>
</feature>
<dbReference type="Pfam" id="PF01345">
    <property type="entry name" value="DUF11"/>
    <property type="match status" value="1"/>
</dbReference>
<evidence type="ECO:0000256" key="3">
    <source>
        <dbReference type="ARBA" id="ARBA00022729"/>
    </source>
</evidence>
<evidence type="ECO:0000256" key="1">
    <source>
        <dbReference type="ARBA" id="ARBA00004613"/>
    </source>
</evidence>
<evidence type="ECO:0000313" key="6">
    <source>
        <dbReference type="EMBL" id="OIN55724.1"/>
    </source>
</evidence>
<dbReference type="SUPFAM" id="SSF63825">
    <property type="entry name" value="YWTD domain"/>
    <property type="match status" value="1"/>
</dbReference>
<protein>
    <submittedName>
        <fullName evidence="6">Uncharacterized protein</fullName>
    </submittedName>
</protein>
<keyword evidence="7" id="KW-1185">Reference proteome</keyword>
<proteinExistence type="predicted"/>
<dbReference type="InterPro" id="IPR047589">
    <property type="entry name" value="DUF11_rpt"/>
</dbReference>
<comment type="caution">
    <text evidence="6">The sequence shown here is derived from an EMBL/GenBank/DDBJ whole genome shotgun (WGS) entry which is preliminary data.</text>
</comment>
<gene>
    <name evidence="6" type="ORF">BLX24_28515</name>
</gene>
<comment type="subcellular location">
    <subcellularLocation>
        <location evidence="1">Secreted</location>
    </subcellularLocation>
</comment>
<evidence type="ECO:0000313" key="7">
    <source>
        <dbReference type="Proteomes" id="UP000181790"/>
    </source>
</evidence>
<dbReference type="Gene3D" id="2.60.40.10">
    <property type="entry name" value="Immunoglobulins"/>
    <property type="match status" value="3"/>
</dbReference>